<dbReference type="FunFam" id="1.25.40.10:FF:000381">
    <property type="entry name" value="Pentatricopeptide repeat-containing protein"/>
    <property type="match status" value="1"/>
</dbReference>
<feature type="repeat" description="PPR" evidence="3">
    <location>
        <begin position="285"/>
        <end position="315"/>
    </location>
</feature>
<name>A0AAD8W4U6_LOLMU</name>
<comment type="caution">
    <text evidence="5">The sequence shown here is derived from an EMBL/GenBank/DDBJ whole genome shotgun (WGS) entry which is preliminary data.</text>
</comment>
<dbReference type="AlphaFoldDB" id="A0AAD8W4U6"/>
<evidence type="ECO:0000313" key="5">
    <source>
        <dbReference type="EMBL" id="KAK1642050.1"/>
    </source>
</evidence>
<evidence type="ECO:0000256" key="3">
    <source>
        <dbReference type="PROSITE-ProRule" id="PRU00708"/>
    </source>
</evidence>
<keyword evidence="6" id="KW-1185">Reference proteome</keyword>
<dbReference type="InterPro" id="IPR002885">
    <property type="entry name" value="PPR_rpt"/>
</dbReference>
<sequence>MPRVFHLLRRRRCRRLLLQTISLRFNGALANHPDQHPRPSANLDLRPANDTAAGLAAVHKTPRRDAAAYAATVSAHLRSRDLPRAEALFLAAPASARGPHLDAVMLDGYLKAGRVDRARRLFDGMAEKNVVAGTSLVSAYCRAGRVAEARMLFDAMPERDVVSWTTMVQGYVRAGMLSEAREVFDATPRRNVVTWTVMVKAYADGGHVGEAMALFDRMPERNSYSWCTTISGFLRAGRVDEAVSLFERMHHKNVATWTAMVSGLAQNSRVSMAREFFDKMPKNKDIIAWNVMINAYANDGQMTEAQRLFDSMPAKDLVSWSTVIKGYARNGRKDDAVGLFLLMLQSAVYPDITTLISVLVTSERTVEVGQIHGMATKMGHLSETSLGNALLIMYSRSGDLRSACQAFKMLQEKDAITWTSMMQAFVNHGHASCALQAFAQMLRHGHEPRSSTFTVALTACRNASLVEKGRNIFRSIFAYGLEPTIEHHDILGRMARAREATEVVAAMPPEMRDQEMELKEREKKSKKKPLEDSQLAIEEPVEDSQMAIEKPVEDSQLVIEEPVGAESAAATECTPTKGVFGWAVAYLKAVVGK</sequence>
<dbReference type="GO" id="GO:0003723">
    <property type="term" value="F:RNA binding"/>
    <property type="evidence" value="ECO:0007669"/>
    <property type="project" value="InterPro"/>
</dbReference>
<evidence type="ECO:0000256" key="4">
    <source>
        <dbReference type="SAM" id="MobiDB-lite"/>
    </source>
</evidence>
<gene>
    <name evidence="5" type="ORF">QYE76_059855</name>
</gene>
<dbReference type="FunFam" id="1.25.40.10:FF:000125">
    <property type="entry name" value="Pentatricopeptide repeat-containing protein"/>
    <property type="match status" value="1"/>
</dbReference>
<dbReference type="SUPFAM" id="SSF48452">
    <property type="entry name" value="TPR-like"/>
    <property type="match status" value="1"/>
</dbReference>
<dbReference type="EMBL" id="JAUUTY010000004">
    <property type="protein sequence ID" value="KAK1642050.1"/>
    <property type="molecule type" value="Genomic_DNA"/>
</dbReference>
<dbReference type="Proteomes" id="UP001231189">
    <property type="component" value="Unassembled WGS sequence"/>
</dbReference>
<dbReference type="InterPro" id="IPR046960">
    <property type="entry name" value="PPR_At4g14850-like_plant"/>
</dbReference>
<feature type="repeat" description="PPR" evidence="3">
    <location>
        <begin position="222"/>
        <end position="256"/>
    </location>
</feature>
<evidence type="ECO:0000256" key="2">
    <source>
        <dbReference type="ARBA" id="ARBA00022946"/>
    </source>
</evidence>
<proteinExistence type="predicted"/>
<dbReference type="Pfam" id="PF01535">
    <property type="entry name" value="PPR"/>
    <property type="match status" value="8"/>
</dbReference>
<feature type="compositionally biased region" description="Basic and acidic residues" evidence="4">
    <location>
        <begin position="511"/>
        <end position="531"/>
    </location>
</feature>
<evidence type="ECO:0000313" key="6">
    <source>
        <dbReference type="Proteomes" id="UP001231189"/>
    </source>
</evidence>
<feature type="repeat" description="PPR" evidence="3">
    <location>
        <begin position="129"/>
        <end position="159"/>
    </location>
</feature>
<dbReference type="Gene3D" id="1.25.40.10">
    <property type="entry name" value="Tetratricopeptide repeat domain"/>
    <property type="match status" value="4"/>
</dbReference>
<dbReference type="PANTHER" id="PTHR47926:SF380">
    <property type="entry name" value="PENTATRICOPEPTIDE REPEAT-CONTAINING PROTEIN"/>
    <property type="match status" value="1"/>
</dbReference>
<dbReference type="InterPro" id="IPR011990">
    <property type="entry name" value="TPR-like_helical_dom_sf"/>
</dbReference>
<dbReference type="NCBIfam" id="TIGR00756">
    <property type="entry name" value="PPR"/>
    <property type="match status" value="9"/>
</dbReference>
<dbReference type="GO" id="GO:0009451">
    <property type="term" value="P:RNA modification"/>
    <property type="evidence" value="ECO:0007669"/>
    <property type="project" value="InterPro"/>
</dbReference>
<dbReference type="GO" id="GO:0048731">
    <property type="term" value="P:system development"/>
    <property type="evidence" value="ECO:0007669"/>
    <property type="project" value="UniProtKB-ARBA"/>
</dbReference>
<reference evidence="5" key="1">
    <citation type="submission" date="2023-07" db="EMBL/GenBank/DDBJ databases">
        <title>A chromosome-level genome assembly of Lolium multiflorum.</title>
        <authorList>
            <person name="Chen Y."/>
            <person name="Copetti D."/>
            <person name="Kolliker R."/>
            <person name="Studer B."/>
        </authorList>
    </citation>
    <scope>NUCLEOTIDE SEQUENCE</scope>
    <source>
        <strain evidence="5">02402/16</strain>
        <tissue evidence="5">Leaf</tissue>
    </source>
</reference>
<dbReference type="Pfam" id="PF12854">
    <property type="entry name" value="PPR_1"/>
    <property type="match status" value="1"/>
</dbReference>
<evidence type="ECO:0008006" key="7">
    <source>
        <dbReference type="Google" id="ProtNLM"/>
    </source>
</evidence>
<keyword evidence="2" id="KW-0809">Transit peptide</keyword>
<organism evidence="5 6">
    <name type="scientific">Lolium multiflorum</name>
    <name type="common">Italian ryegrass</name>
    <name type="synonym">Lolium perenne subsp. multiflorum</name>
    <dbReference type="NCBI Taxonomy" id="4521"/>
    <lineage>
        <taxon>Eukaryota</taxon>
        <taxon>Viridiplantae</taxon>
        <taxon>Streptophyta</taxon>
        <taxon>Embryophyta</taxon>
        <taxon>Tracheophyta</taxon>
        <taxon>Spermatophyta</taxon>
        <taxon>Magnoliopsida</taxon>
        <taxon>Liliopsida</taxon>
        <taxon>Poales</taxon>
        <taxon>Poaceae</taxon>
        <taxon>BOP clade</taxon>
        <taxon>Pooideae</taxon>
        <taxon>Poodae</taxon>
        <taxon>Poeae</taxon>
        <taxon>Poeae Chloroplast Group 2 (Poeae type)</taxon>
        <taxon>Loliodinae</taxon>
        <taxon>Loliinae</taxon>
        <taxon>Lolium</taxon>
    </lineage>
</organism>
<dbReference type="PROSITE" id="PS51375">
    <property type="entry name" value="PPR"/>
    <property type="match status" value="6"/>
</dbReference>
<accession>A0AAD8W4U6</accession>
<evidence type="ECO:0000256" key="1">
    <source>
        <dbReference type="ARBA" id="ARBA00022737"/>
    </source>
</evidence>
<dbReference type="PANTHER" id="PTHR47926">
    <property type="entry name" value="PENTATRICOPEPTIDE REPEAT-CONTAINING PROTEIN"/>
    <property type="match status" value="1"/>
</dbReference>
<dbReference type="Pfam" id="PF13041">
    <property type="entry name" value="PPR_2"/>
    <property type="match status" value="1"/>
</dbReference>
<feature type="repeat" description="PPR" evidence="3">
    <location>
        <begin position="414"/>
        <end position="448"/>
    </location>
</feature>
<feature type="repeat" description="PPR" evidence="3">
    <location>
        <begin position="316"/>
        <end position="350"/>
    </location>
</feature>
<feature type="region of interest" description="Disordered" evidence="4">
    <location>
        <begin position="511"/>
        <end position="555"/>
    </location>
</feature>
<keyword evidence="1" id="KW-0677">Repeat</keyword>
<protein>
    <recommendedName>
        <fullName evidence="7">Pentatricopeptide repeat-containing protein</fullName>
    </recommendedName>
</protein>
<feature type="repeat" description="PPR" evidence="3">
    <location>
        <begin position="160"/>
        <end position="194"/>
    </location>
</feature>